<accession>A0A8T0FQQ5</accession>
<evidence type="ECO:0000313" key="2">
    <source>
        <dbReference type="EMBL" id="KAF8791053.1"/>
    </source>
</evidence>
<dbReference type="OMA" id="DFINDCT"/>
<dbReference type="CDD" id="cd03716">
    <property type="entry name" value="SOCS_ASB_like"/>
    <property type="match status" value="1"/>
</dbReference>
<dbReference type="InterPro" id="IPR001496">
    <property type="entry name" value="SOCS_box"/>
</dbReference>
<reference evidence="2" key="2">
    <citation type="submission" date="2020-06" db="EMBL/GenBank/DDBJ databases">
        <authorList>
            <person name="Sheffer M."/>
        </authorList>
    </citation>
    <scope>NUCLEOTIDE SEQUENCE</scope>
</reference>
<protein>
    <recommendedName>
        <fullName evidence="1">SOCS box domain-containing protein</fullName>
    </recommendedName>
</protein>
<dbReference type="Pfam" id="PF07525">
    <property type="entry name" value="SOCS_box"/>
    <property type="match status" value="1"/>
</dbReference>
<dbReference type="InterPro" id="IPR036036">
    <property type="entry name" value="SOCS_box-like_dom_sf"/>
</dbReference>
<comment type="caution">
    <text evidence="2">The sequence shown here is derived from an EMBL/GenBank/DDBJ whole genome shotgun (WGS) entry which is preliminary data.</text>
</comment>
<dbReference type="SUPFAM" id="SSF158235">
    <property type="entry name" value="SOCS box-like"/>
    <property type="match status" value="1"/>
</dbReference>
<dbReference type="PROSITE" id="PS50225">
    <property type="entry name" value="SOCS"/>
    <property type="match status" value="1"/>
</dbReference>
<keyword evidence="3" id="KW-1185">Reference proteome</keyword>
<evidence type="ECO:0000313" key="3">
    <source>
        <dbReference type="Proteomes" id="UP000807504"/>
    </source>
</evidence>
<dbReference type="SMART" id="SM00969">
    <property type="entry name" value="SOCS_box"/>
    <property type="match status" value="1"/>
</dbReference>
<feature type="domain" description="SOCS box" evidence="1">
    <location>
        <begin position="358"/>
        <end position="411"/>
    </location>
</feature>
<sequence length="417" mass="49427">MNSKFYRNKELLSLNTQRTHEKLFNFSNIVKFSFIVQKSLIPLDLELCKYCLQRGENNKDTRSYFDPFPPRPKNIYISTEESCRKYFWDDRKILYKRNLDISNCFEQSLRANLPESALELYGTYFNKISISKTVDRCVLHSIKMHAYQNTDSKIKFIKLLLKLRKLQDPFIEKFCSKYGLEFLRDLRHKSNDSNLVKAVLNMIDFEAWMTDNQDPEFLEDLLFHIRRSECNLNEGIEYKKDFINDCTVKKKFLDVEPFLKYKDSPHFTSESYRHLKTKMRRHLMGQAVKKAEYYLGRKRSLLLLQILWSFYNRTQPSASVALRLIWDSVPDAYISLKEFVLIFAASLSPITINMIYSFYTKAICQRSESNTPRSLQHYCKIAIRRALGSKKLWLPDAIKQIGFPPKVEAFLNLERSI</sequence>
<dbReference type="Proteomes" id="UP000807504">
    <property type="component" value="Unassembled WGS sequence"/>
</dbReference>
<dbReference type="GO" id="GO:0035556">
    <property type="term" value="P:intracellular signal transduction"/>
    <property type="evidence" value="ECO:0007669"/>
    <property type="project" value="InterPro"/>
</dbReference>
<gene>
    <name evidence="2" type="ORF">HNY73_005982</name>
</gene>
<dbReference type="EMBL" id="JABXBU010000011">
    <property type="protein sequence ID" value="KAF8791053.1"/>
    <property type="molecule type" value="Genomic_DNA"/>
</dbReference>
<dbReference type="AlphaFoldDB" id="A0A8T0FQQ5"/>
<organism evidence="2 3">
    <name type="scientific">Argiope bruennichi</name>
    <name type="common">Wasp spider</name>
    <name type="synonym">Aranea bruennichi</name>
    <dbReference type="NCBI Taxonomy" id="94029"/>
    <lineage>
        <taxon>Eukaryota</taxon>
        <taxon>Metazoa</taxon>
        <taxon>Ecdysozoa</taxon>
        <taxon>Arthropoda</taxon>
        <taxon>Chelicerata</taxon>
        <taxon>Arachnida</taxon>
        <taxon>Araneae</taxon>
        <taxon>Araneomorphae</taxon>
        <taxon>Entelegynae</taxon>
        <taxon>Araneoidea</taxon>
        <taxon>Araneidae</taxon>
        <taxon>Argiope</taxon>
    </lineage>
</organism>
<evidence type="ECO:0000259" key="1">
    <source>
        <dbReference type="PROSITE" id="PS50225"/>
    </source>
</evidence>
<reference evidence="2" key="1">
    <citation type="journal article" date="2020" name="bioRxiv">
        <title>Chromosome-level reference genome of the European wasp spider Argiope bruennichi: a resource for studies on range expansion and evolutionary adaptation.</title>
        <authorList>
            <person name="Sheffer M.M."/>
            <person name="Hoppe A."/>
            <person name="Krehenwinkel H."/>
            <person name="Uhl G."/>
            <person name="Kuss A.W."/>
            <person name="Jensen L."/>
            <person name="Jensen C."/>
            <person name="Gillespie R.G."/>
            <person name="Hoff K.J."/>
            <person name="Prost S."/>
        </authorList>
    </citation>
    <scope>NUCLEOTIDE SEQUENCE</scope>
</reference>
<name>A0A8T0FQQ5_ARGBR</name>
<dbReference type="OrthoDB" id="6431420at2759"/>
<proteinExistence type="predicted"/>